<keyword evidence="2" id="KW-1185">Reference proteome</keyword>
<comment type="caution">
    <text evidence="1">The sequence shown here is derived from an EMBL/GenBank/DDBJ whole genome shotgun (WGS) entry which is preliminary data.</text>
</comment>
<protein>
    <submittedName>
        <fullName evidence="1">374_t:CDS:1</fullName>
    </submittedName>
</protein>
<feature type="non-terminal residue" evidence="1">
    <location>
        <position position="1"/>
    </location>
</feature>
<dbReference type="EMBL" id="CAJVPM010014603">
    <property type="protein sequence ID" value="CAG8601994.1"/>
    <property type="molecule type" value="Genomic_DNA"/>
</dbReference>
<name>A0ACA9MR51_9GLOM</name>
<gene>
    <name evidence="1" type="ORF">SCALOS_LOCUS6956</name>
</gene>
<accession>A0ACA9MR51</accession>
<sequence>TLASSRQLFIQLPIPQLKAPTRFQRPVFDIKKPLVKILVGDMGGNRRALEVLEQVMPSNIDDCCVSDIIHQLLVELEDIYSNVLAHSGSYKVLLRVILGNTPLSIHDLVPGTNLRPDQFAKMGLIRFEIKNSEFGRLTCPYVWLWLMARAVDDPILLNWRFDDYNEIQHLHNPEKILLGAQLWQNFEQFVADFRVLKSLIYKENVKLTIHTIHLGGAFDSRNDNNIYLKSKPFRLVSSSSRVSTKSGSVASIIHENGTIDATDGQHLILNGEGASAGDVFCYITEETSTGQERNITEVLQTKKLDRKTNILLNMYLEERSKAVGINDIFLLVSTEKSHIDVSQLPARSGIVHQNNWKEYFGPFASRAFIYANIEPPDINTASRDWFSGIDGIGRKYADIIIKKRPYQSLEDCY</sequence>
<organism evidence="1 2">
    <name type="scientific">Scutellospora calospora</name>
    <dbReference type="NCBI Taxonomy" id="85575"/>
    <lineage>
        <taxon>Eukaryota</taxon>
        <taxon>Fungi</taxon>
        <taxon>Fungi incertae sedis</taxon>
        <taxon>Mucoromycota</taxon>
        <taxon>Glomeromycotina</taxon>
        <taxon>Glomeromycetes</taxon>
        <taxon>Diversisporales</taxon>
        <taxon>Gigasporaceae</taxon>
        <taxon>Scutellospora</taxon>
    </lineage>
</organism>
<reference evidence="1" key="1">
    <citation type="submission" date="2021-06" db="EMBL/GenBank/DDBJ databases">
        <authorList>
            <person name="Kallberg Y."/>
            <person name="Tangrot J."/>
            <person name="Rosling A."/>
        </authorList>
    </citation>
    <scope>NUCLEOTIDE SEQUENCE</scope>
    <source>
        <strain evidence="1">AU212A</strain>
    </source>
</reference>
<evidence type="ECO:0000313" key="2">
    <source>
        <dbReference type="Proteomes" id="UP000789860"/>
    </source>
</evidence>
<dbReference type="Proteomes" id="UP000789860">
    <property type="component" value="Unassembled WGS sequence"/>
</dbReference>
<evidence type="ECO:0000313" key="1">
    <source>
        <dbReference type="EMBL" id="CAG8601994.1"/>
    </source>
</evidence>
<proteinExistence type="predicted"/>